<evidence type="ECO:0000313" key="3">
    <source>
        <dbReference type="EMBL" id="MVN92428.1"/>
    </source>
</evidence>
<evidence type="ECO:0000313" key="4">
    <source>
        <dbReference type="Proteomes" id="UP000434850"/>
    </source>
</evidence>
<evidence type="ECO:0000256" key="1">
    <source>
        <dbReference type="SAM" id="SignalP"/>
    </source>
</evidence>
<keyword evidence="1" id="KW-0732">Signal</keyword>
<dbReference type="SUPFAM" id="SSF56935">
    <property type="entry name" value="Porins"/>
    <property type="match status" value="1"/>
</dbReference>
<accession>A0A6I4IFI8</accession>
<dbReference type="NCBIfam" id="NF033709">
    <property type="entry name" value="PorV_fam"/>
    <property type="match status" value="1"/>
</dbReference>
<dbReference type="OrthoDB" id="9758448at2"/>
<dbReference type="NCBIfam" id="NF033710">
    <property type="entry name" value="T9SS_OM_PorV"/>
    <property type="match status" value="1"/>
</dbReference>
<reference evidence="3 4" key="1">
    <citation type="submission" date="2019-12" db="EMBL/GenBank/DDBJ databases">
        <title>Mucilaginibacter sp. HME9299 genome sequencing and assembly.</title>
        <authorList>
            <person name="Kang H."/>
            <person name="Kim H."/>
            <person name="Joh K."/>
        </authorList>
    </citation>
    <scope>NUCLEOTIDE SEQUENCE [LARGE SCALE GENOMIC DNA]</scope>
    <source>
        <strain evidence="3 4">HME9299</strain>
    </source>
</reference>
<dbReference type="Pfam" id="PF19572">
    <property type="entry name" value="PorV"/>
    <property type="match status" value="1"/>
</dbReference>
<dbReference type="EMBL" id="WQLA01000006">
    <property type="protein sequence ID" value="MVN92428.1"/>
    <property type="molecule type" value="Genomic_DNA"/>
</dbReference>
<feature type="signal peptide" evidence="1">
    <location>
        <begin position="1"/>
        <end position="24"/>
    </location>
</feature>
<organism evidence="3 4">
    <name type="scientific">Mucilaginibacter aquatilis</name>
    <dbReference type="NCBI Taxonomy" id="1517760"/>
    <lineage>
        <taxon>Bacteria</taxon>
        <taxon>Pseudomonadati</taxon>
        <taxon>Bacteroidota</taxon>
        <taxon>Sphingobacteriia</taxon>
        <taxon>Sphingobacteriales</taxon>
        <taxon>Sphingobacteriaceae</taxon>
        <taxon>Mucilaginibacter</taxon>
    </lineage>
</organism>
<dbReference type="InterPro" id="IPR045741">
    <property type="entry name" value="PorV"/>
</dbReference>
<comment type="caution">
    <text evidence="3">The sequence shown here is derived from an EMBL/GenBank/DDBJ whole genome shotgun (WGS) entry which is preliminary data.</text>
</comment>
<dbReference type="Gene3D" id="2.40.160.60">
    <property type="entry name" value="Outer membrane protein transport protein (OMPP1/FadL/TodX)"/>
    <property type="match status" value="2"/>
</dbReference>
<proteinExistence type="predicted"/>
<gene>
    <name evidence="3" type="primary">porV</name>
    <name evidence="3" type="ORF">GO816_14925</name>
</gene>
<dbReference type="Proteomes" id="UP000434850">
    <property type="component" value="Unassembled WGS sequence"/>
</dbReference>
<dbReference type="RefSeq" id="WP_157542740.1">
    <property type="nucleotide sequence ID" value="NZ_WQLA01000006.1"/>
</dbReference>
<protein>
    <submittedName>
        <fullName evidence="3">Type IX secretion system outer membrane channel protein PorV</fullName>
    </submittedName>
</protein>
<name>A0A6I4IFI8_9SPHI</name>
<evidence type="ECO:0000259" key="2">
    <source>
        <dbReference type="Pfam" id="PF19572"/>
    </source>
</evidence>
<keyword evidence="4" id="KW-1185">Reference proteome</keyword>
<feature type="domain" description="Type IX secretion system protein PorV" evidence="2">
    <location>
        <begin position="37"/>
        <end position="273"/>
    </location>
</feature>
<dbReference type="AlphaFoldDB" id="A0A6I4IFI8"/>
<dbReference type="InterPro" id="IPR047799">
    <property type="entry name" value="T9SS_OM_PorV"/>
</dbReference>
<feature type="chain" id="PRO_5026038023" evidence="1">
    <location>
        <begin position="25"/>
        <end position="392"/>
    </location>
</feature>
<sequence>MKMSKLNAFFIVSWLLPAAAFCQANNTNTNSNGSSVNGINTAVPFLTIAPDSRSGAMGDAGVALSPDANANYWNPSKLAFIDDKDNLALSYSPWLRRLISDVNLAYLSYAHQLDSRNTIGLSLRYFNLGKIQLIDGSQADQGTYTPNEFSIDGSFARKFGENFSLGLTLRYIYSGLTNGAAVNGLQTKAGNALAADVSAYYQKQTQQFGKDALLAFGANFSNLGTKMSYTDNGASYFLPANMRIGVADTWYLDKLNQLTLTLDLNKLMAPTPPIRSSNGAIISGYDDNRSIPAGIFGSFADAPGGVSEELKEISYAAGAEYGYNKQFFLRAGYFYENPSKGNRQYATVGAGFKYDIFNIDLSYLVAAQQKSALANTLRFTLIANFGGKRNLF</sequence>